<sequence>MSEKTTLPKVGAGRDEAETEVQEGKAADPHKAPEQSYDLISAAGGLLFWAAFVGYALLLSPNQTPYRDMYFLEKLSGLGVDDGVQVNAVFTQLFFMMGLWPAIYAALLVPSARSGNKIPAWPFVTLSFGVGVFALGPYFALWTPSKEAVAPPKAEELEGWNKLGLKGTESRIGAWLILAGAVATVAQAALAGGDAWSAYGKLFLESRFVHVTTSDFAALCLFAPFWMWNDAEKRQWQGRGAQD</sequence>
<accession>I0YU43</accession>
<reference evidence="3 4" key="1">
    <citation type="journal article" date="2012" name="Genome Biol.">
        <title>The genome of the polar eukaryotic microalga coccomyxa subellipsoidea reveals traits of cold adaptation.</title>
        <authorList>
            <person name="Blanc G."/>
            <person name="Agarkova I."/>
            <person name="Grimwood J."/>
            <person name="Kuo A."/>
            <person name="Brueggeman A."/>
            <person name="Dunigan D."/>
            <person name="Gurnon J."/>
            <person name="Ladunga I."/>
            <person name="Lindquist E."/>
            <person name="Lucas S."/>
            <person name="Pangilinan J."/>
            <person name="Proschold T."/>
            <person name="Salamov A."/>
            <person name="Schmutz J."/>
            <person name="Weeks D."/>
            <person name="Yamada T."/>
            <person name="Claverie J.M."/>
            <person name="Grigoriev I."/>
            <person name="Van Etten J."/>
            <person name="Lomsadze A."/>
            <person name="Borodovsky M."/>
        </authorList>
    </citation>
    <scope>NUCLEOTIDE SEQUENCE [LARGE SCALE GENOMIC DNA]</scope>
    <source>
        <strain evidence="3 4">C-169</strain>
    </source>
</reference>
<proteinExistence type="predicted"/>
<keyword evidence="4" id="KW-1185">Reference proteome</keyword>
<keyword evidence="2" id="KW-0812">Transmembrane</keyword>
<comment type="caution">
    <text evidence="3">The sequence shown here is derived from an EMBL/GenBank/DDBJ whole genome shotgun (WGS) entry which is preliminary data.</text>
</comment>
<dbReference type="AlphaFoldDB" id="I0YU43"/>
<evidence type="ECO:0000256" key="1">
    <source>
        <dbReference type="SAM" id="MobiDB-lite"/>
    </source>
</evidence>
<gene>
    <name evidence="3" type="ORF">COCSUDRAFT_56359</name>
</gene>
<feature type="transmembrane region" description="Helical" evidence="2">
    <location>
        <begin position="172"/>
        <end position="196"/>
    </location>
</feature>
<dbReference type="KEGG" id="csl:COCSUDRAFT_56359"/>
<evidence type="ECO:0000313" key="4">
    <source>
        <dbReference type="Proteomes" id="UP000007264"/>
    </source>
</evidence>
<keyword evidence="2" id="KW-0472">Membrane</keyword>
<organism evidence="3 4">
    <name type="scientific">Coccomyxa subellipsoidea (strain C-169)</name>
    <name type="common">Green microalga</name>
    <dbReference type="NCBI Taxonomy" id="574566"/>
    <lineage>
        <taxon>Eukaryota</taxon>
        <taxon>Viridiplantae</taxon>
        <taxon>Chlorophyta</taxon>
        <taxon>core chlorophytes</taxon>
        <taxon>Trebouxiophyceae</taxon>
        <taxon>Trebouxiophyceae incertae sedis</taxon>
        <taxon>Coccomyxaceae</taxon>
        <taxon>Coccomyxa</taxon>
        <taxon>Coccomyxa subellipsoidea</taxon>
    </lineage>
</organism>
<feature type="compositionally biased region" description="Basic and acidic residues" evidence="1">
    <location>
        <begin position="12"/>
        <end position="32"/>
    </location>
</feature>
<evidence type="ECO:0000313" key="3">
    <source>
        <dbReference type="EMBL" id="EIE21912.1"/>
    </source>
</evidence>
<dbReference type="GeneID" id="17039897"/>
<feature type="transmembrane region" description="Helical" evidence="2">
    <location>
        <begin position="208"/>
        <end position="228"/>
    </location>
</feature>
<feature type="transmembrane region" description="Helical" evidence="2">
    <location>
        <begin position="89"/>
        <end position="109"/>
    </location>
</feature>
<feature type="region of interest" description="Disordered" evidence="1">
    <location>
        <begin position="1"/>
        <end position="32"/>
    </location>
</feature>
<feature type="transmembrane region" description="Helical" evidence="2">
    <location>
        <begin position="39"/>
        <end position="59"/>
    </location>
</feature>
<keyword evidence="2" id="KW-1133">Transmembrane helix</keyword>
<dbReference type="PANTHER" id="PTHR36009">
    <property type="match status" value="1"/>
</dbReference>
<evidence type="ECO:0008006" key="5">
    <source>
        <dbReference type="Google" id="ProtNLM"/>
    </source>
</evidence>
<dbReference type="PANTHER" id="PTHR36009:SF3">
    <property type="entry name" value="TRANSMEMBRANE PROTEIN"/>
    <property type="match status" value="1"/>
</dbReference>
<dbReference type="OrthoDB" id="47210at2759"/>
<feature type="transmembrane region" description="Helical" evidence="2">
    <location>
        <begin position="121"/>
        <end position="141"/>
    </location>
</feature>
<dbReference type="RefSeq" id="XP_005646456.1">
    <property type="nucleotide sequence ID" value="XM_005646399.1"/>
</dbReference>
<evidence type="ECO:0000256" key="2">
    <source>
        <dbReference type="SAM" id="Phobius"/>
    </source>
</evidence>
<protein>
    <recommendedName>
        <fullName evidence="5">DUF2834 domain-containing protein</fullName>
    </recommendedName>
</protein>
<name>I0YU43_COCSC</name>
<dbReference type="eggNOG" id="ENOG502QWFT">
    <property type="taxonomic scope" value="Eukaryota"/>
</dbReference>
<dbReference type="EMBL" id="AGSI01000011">
    <property type="protein sequence ID" value="EIE21912.1"/>
    <property type="molecule type" value="Genomic_DNA"/>
</dbReference>
<dbReference type="Proteomes" id="UP000007264">
    <property type="component" value="Unassembled WGS sequence"/>
</dbReference>